<organism evidence="1 2">
    <name type="scientific">Aspergillus keveii</name>
    <dbReference type="NCBI Taxonomy" id="714993"/>
    <lineage>
        <taxon>Eukaryota</taxon>
        <taxon>Fungi</taxon>
        <taxon>Dikarya</taxon>
        <taxon>Ascomycota</taxon>
        <taxon>Pezizomycotina</taxon>
        <taxon>Eurotiomycetes</taxon>
        <taxon>Eurotiomycetidae</taxon>
        <taxon>Eurotiales</taxon>
        <taxon>Aspergillaceae</taxon>
        <taxon>Aspergillus</taxon>
        <taxon>Aspergillus subgen. Nidulantes</taxon>
    </lineage>
</organism>
<keyword evidence="2" id="KW-1185">Reference proteome</keyword>
<reference evidence="1 2" key="1">
    <citation type="submission" date="2024-07" db="EMBL/GenBank/DDBJ databases">
        <title>Section-level genome sequencing and comparative genomics of Aspergillus sections Usti and Cavernicolus.</title>
        <authorList>
            <consortium name="Lawrence Berkeley National Laboratory"/>
            <person name="Nybo J.L."/>
            <person name="Vesth T.C."/>
            <person name="Theobald S."/>
            <person name="Frisvad J.C."/>
            <person name="Larsen T.O."/>
            <person name="Kjaerboelling I."/>
            <person name="Rothschild-Mancinelli K."/>
            <person name="Lyhne E.K."/>
            <person name="Kogle M.E."/>
            <person name="Barry K."/>
            <person name="Clum A."/>
            <person name="Na H."/>
            <person name="Ledsgaard L."/>
            <person name="Lin J."/>
            <person name="Lipzen A."/>
            <person name="Kuo A."/>
            <person name="Riley R."/>
            <person name="Mondo S."/>
            <person name="Labutti K."/>
            <person name="Haridas S."/>
            <person name="Pangalinan J."/>
            <person name="Salamov A.A."/>
            <person name="Simmons B.A."/>
            <person name="Magnuson J.K."/>
            <person name="Chen J."/>
            <person name="Drula E."/>
            <person name="Henrissat B."/>
            <person name="Wiebenga A."/>
            <person name="Lubbers R.J."/>
            <person name="Gomes A.C."/>
            <person name="Makela M.R."/>
            <person name="Stajich J."/>
            <person name="Grigoriev I.V."/>
            <person name="Mortensen U.H."/>
            <person name="De Vries R.P."/>
            <person name="Baker S.E."/>
            <person name="Andersen M.R."/>
        </authorList>
    </citation>
    <scope>NUCLEOTIDE SEQUENCE [LARGE SCALE GENOMIC DNA]</scope>
    <source>
        <strain evidence="1 2">CBS 209.92</strain>
    </source>
</reference>
<sequence length="90" mass="10780">MTTNTTTEILRERWKELTVDPSFFEDCTLHTISYIAQEDRERKLYYFECEEIIFYDSKKDAVWTTKGSGLMDRLPKQTSVVIRKGKYRLD</sequence>
<dbReference type="Proteomes" id="UP001610563">
    <property type="component" value="Unassembled WGS sequence"/>
</dbReference>
<dbReference type="EMBL" id="JBFTWV010000192">
    <property type="protein sequence ID" value="KAL2784141.1"/>
    <property type="molecule type" value="Genomic_DNA"/>
</dbReference>
<accession>A0ABR4FLL1</accession>
<evidence type="ECO:0000313" key="1">
    <source>
        <dbReference type="EMBL" id="KAL2784141.1"/>
    </source>
</evidence>
<protein>
    <submittedName>
        <fullName evidence="1">Uncharacterized protein</fullName>
    </submittedName>
</protein>
<comment type="caution">
    <text evidence="1">The sequence shown here is derived from an EMBL/GenBank/DDBJ whole genome shotgun (WGS) entry which is preliminary data.</text>
</comment>
<proteinExistence type="predicted"/>
<name>A0ABR4FLL1_9EURO</name>
<gene>
    <name evidence="1" type="ORF">BJX66DRAFT_330174</name>
</gene>
<evidence type="ECO:0000313" key="2">
    <source>
        <dbReference type="Proteomes" id="UP001610563"/>
    </source>
</evidence>